<evidence type="ECO:0000256" key="2">
    <source>
        <dbReference type="ARBA" id="ARBA00022475"/>
    </source>
</evidence>
<accession>A0A366HSK0</accession>
<dbReference type="OrthoDB" id="241967at2"/>
<keyword evidence="5 6" id="KW-0472">Membrane</keyword>
<reference evidence="9 10" key="1">
    <citation type="submission" date="2018-06" db="EMBL/GenBank/DDBJ databases">
        <title>Genomic Encyclopedia of Type Strains, Phase IV (KMG-IV): sequencing the most valuable type-strain genomes for metagenomic binning, comparative biology and taxonomic classification.</title>
        <authorList>
            <person name="Goeker M."/>
        </authorList>
    </citation>
    <scope>NUCLEOTIDE SEQUENCE [LARGE SCALE GENOMIC DNA]</scope>
    <source>
        <strain evidence="9 10">DSM 25532</strain>
    </source>
</reference>
<name>A0A366HSK0_9BACT</name>
<evidence type="ECO:0000313" key="10">
    <source>
        <dbReference type="Proteomes" id="UP000253426"/>
    </source>
</evidence>
<evidence type="ECO:0000259" key="7">
    <source>
        <dbReference type="Pfam" id="PF02687"/>
    </source>
</evidence>
<feature type="transmembrane region" description="Helical" evidence="6">
    <location>
        <begin position="352"/>
        <end position="378"/>
    </location>
</feature>
<feature type="transmembrane region" description="Helical" evidence="6">
    <location>
        <begin position="266"/>
        <end position="287"/>
    </location>
</feature>
<dbReference type="GO" id="GO:0005886">
    <property type="term" value="C:plasma membrane"/>
    <property type="evidence" value="ECO:0007669"/>
    <property type="project" value="UniProtKB-SubCell"/>
</dbReference>
<keyword evidence="10" id="KW-1185">Reference proteome</keyword>
<proteinExistence type="predicted"/>
<keyword evidence="4 6" id="KW-1133">Transmembrane helix</keyword>
<keyword evidence="2" id="KW-1003">Cell membrane</keyword>
<evidence type="ECO:0000256" key="5">
    <source>
        <dbReference type="ARBA" id="ARBA00023136"/>
    </source>
</evidence>
<evidence type="ECO:0000313" key="9">
    <source>
        <dbReference type="EMBL" id="RBP46078.1"/>
    </source>
</evidence>
<dbReference type="Proteomes" id="UP000253426">
    <property type="component" value="Unassembled WGS sequence"/>
</dbReference>
<sequence length="395" mass="41210">MNLLQQIVSVVGFSIRTIPARLGASTSAAIGIAGVVGTLVGVLSIAEGFRHAMTASGSEDVAIVMRSGADNEMTSNLTKDEARLISDTPGVARANDAPLASAELFVIIDLPKITTGTPANVPLRGVEPTAFDIRGNIQMVQGRRIEFGKNEIMVGAGAARAFGGLTVGNSLKIGVNTWEVVGIFTSGGGAAESELWTDAAVLQPAYNRPNAFQSVYVRLASVGSFSEFKDALTTNPQLKIKVHTLKEFYAEQSTATSDFITSIGKFIAGMMALGALFGALNTMYSAVSSRTREIATLRALGFGSLPVVMSVLAESLVLALAGGALGAGLAWLLFDGYQAATMNFQTFSQVSFAFAVTPTLLILAIIWASVLGLLGGIFPAIRAARLPIASALRET</sequence>
<evidence type="ECO:0000256" key="1">
    <source>
        <dbReference type="ARBA" id="ARBA00004651"/>
    </source>
</evidence>
<evidence type="ECO:0000256" key="6">
    <source>
        <dbReference type="SAM" id="Phobius"/>
    </source>
</evidence>
<feature type="domain" description="ABC3 transporter permease C-terminal" evidence="7">
    <location>
        <begin position="266"/>
        <end position="387"/>
    </location>
</feature>
<feature type="transmembrane region" description="Helical" evidence="6">
    <location>
        <begin position="299"/>
        <end position="332"/>
    </location>
</feature>
<evidence type="ECO:0000256" key="4">
    <source>
        <dbReference type="ARBA" id="ARBA00022989"/>
    </source>
</evidence>
<dbReference type="PANTHER" id="PTHR30572:SF15">
    <property type="entry name" value="ABC TRANSPORTER PERMEASE"/>
    <property type="match status" value="1"/>
</dbReference>
<evidence type="ECO:0000259" key="8">
    <source>
        <dbReference type="Pfam" id="PF12704"/>
    </source>
</evidence>
<comment type="subcellular location">
    <subcellularLocation>
        <location evidence="1">Cell membrane</location>
        <topology evidence="1">Multi-pass membrane protein</topology>
    </subcellularLocation>
</comment>
<organism evidence="9 10">
    <name type="scientific">Roseimicrobium gellanilyticum</name>
    <dbReference type="NCBI Taxonomy" id="748857"/>
    <lineage>
        <taxon>Bacteria</taxon>
        <taxon>Pseudomonadati</taxon>
        <taxon>Verrucomicrobiota</taxon>
        <taxon>Verrucomicrobiia</taxon>
        <taxon>Verrucomicrobiales</taxon>
        <taxon>Verrucomicrobiaceae</taxon>
        <taxon>Roseimicrobium</taxon>
    </lineage>
</organism>
<comment type="caution">
    <text evidence="9">The sequence shown here is derived from an EMBL/GenBank/DDBJ whole genome shotgun (WGS) entry which is preliminary data.</text>
</comment>
<dbReference type="AlphaFoldDB" id="A0A366HSK0"/>
<dbReference type="GO" id="GO:0022857">
    <property type="term" value="F:transmembrane transporter activity"/>
    <property type="evidence" value="ECO:0007669"/>
    <property type="project" value="TreeGrafter"/>
</dbReference>
<gene>
    <name evidence="9" type="ORF">DES53_102464</name>
</gene>
<dbReference type="InterPro" id="IPR003838">
    <property type="entry name" value="ABC3_permease_C"/>
</dbReference>
<dbReference type="RefSeq" id="WP_113957621.1">
    <property type="nucleotide sequence ID" value="NZ_QNRR01000002.1"/>
</dbReference>
<dbReference type="Pfam" id="PF02687">
    <property type="entry name" value="FtsX"/>
    <property type="match status" value="1"/>
</dbReference>
<keyword evidence="3 6" id="KW-0812">Transmembrane</keyword>
<dbReference type="EMBL" id="QNRR01000002">
    <property type="protein sequence ID" value="RBP46078.1"/>
    <property type="molecule type" value="Genomic_DNA"/>
</dbReference>
<feature type="domain" description="MacB-like periplasmic core" evidence="8">
    <location>
        <begin position="28"/>
        <end position="233"/>
    </location>
</feature>
<dbReference type="InterPro" id="IPR050250">
    <property type="entry name" value="Macrolide_Exporter_MacB"/>
</dbReference>
<evidence type="ECO:0000256" key="3">
    <source>
        <dbReference type="ARBA" id="ARBA00022692"/>
    </source>
</evidence>
<dbReference type="InterPro" id="IPR025857">
    <property type="entry name" value="MacB_PCD"/>
</dbReference>
<dbReference type="PANTHER" id="PTHR30572">
    <property type="entry name" value="MEMBRANE COMPONENT OF TRANSPORTER-RELATED"/>
    <property type="match status" value="1"/>
</dbReference>
<dbReference type="Pfam" id="PF12704">
    <property type="entry name" value="MacB_PCD"/>
    <property type="match status" value="1"/>
</dbReference>
<protein>
    <submittedName>
        <fullName evidence="9">Putative ABC transport system permease protein</fullName>
    </submittedName>
</protein>